<dbReference type="PANTHER" id="PTHR11709:SF394">
    <property type="entry name" value="FI03373P-RELATED"/>
    <property type="match status" value="1"/>
</dbReference>
<dbReference type="SUPFAM" id="SSF49503">
    <property type="entry name" value="Cupredoxins"/>
    <property type="match status" value="3"/>
</dbReference>
<dbReference type="InterPro" id="IPR045087">
    <property type="entry name" value="Cu-oxidase_fam"/>
</dbReference>
<evidence type="ECO:0000256" key="3">
    <source>
        <dbReference type="ARBA" id="ARBA00010609"/>
    </source>
</evidence>
<comment type="similarity">
    <text evidence="3">Belongs to the multicopper oxidase family.</text>
</comment>
<comment type="cofactor">
    <cofactor evidence="2 12">
        <name>Cu(2+)</name>
        <dbReference type="ChEBI" id="CHEBI:29036"/>
    </cofactor>
</comment>
<evidence type="ECO:0000259" key="15">
    <source>
        <dbReference type="Pfam" id="PF07732"/>
    </source>
</evidence>
<dbReference type="STRING" id="185761.SAMN05660282_00739"/>
<feature type="binding site" description="type 1 copper site" evidence="12">
    <location>
        <position position="700"/>
    </location>
    <ligand>
        <name>Cu cation</name>
        <dbReference type="ChEBI" id="CHEBI:23378"/>
        <label>1</label>
    </ligand>
</feature>
<evidence type="ECO:0000256" key="7">
    <source>
        <dbReference type="ARBA" id="ARBA00022723"/>
    </source>
</evidence>
<comment type="cofactor">
    <cofactor evidence="1 12">
        <name>Cu(+)</name>
        <dbReference type="ChEBI" id="CHEBI:49552"/>
    </cofactor>
</comment>
<evidence type="ECO:0000256" key="9">
    <source>
        <dbReference type="ARBA" id="ARBA00023002"/>
    </source>
</evidence>
<accession>A0A1I2RK16</accession>
<evidence type="ECO:0000256" key="4">
    <source>
        <dbReference type="ARBA" id="ARBA00011233"/>
    </source>
</evidence>
<feature type="transmembrane region" description="Helical" evidence="14">
    <location>
        <begin position="57"/>
        <end position="75"/>
    </location>
</feature>
<dbReference type="CDD" id="cd11020">
    <property type="entry name" value="CuRO_1_CuNIR"/>
    <property type="match status" value="1"/>
</dbReference>
<protein>
    <recommendedName>
        <fullName evidence="6">Copper-containing nitrite reductase</fullName>
        <ecNumber evidence="5">1.7.2.1</ecNumber>
    </recommendedName>
</protein>
<dbReference type="InterPro" id="IPR001287">
    <property type="entry name" value="NO2-reductase_Cu"/>
</dbReference>
<gene>
    <name evidence="16" type="ORF">SAMN05660282_00739</name>
</gene>
<proteinExistence type="inferred from homology"/>
<dbReference type="PRINTS" id="PR00695">
    <property type="entry name" value="CUNO2RDTASE"/>
</dbReference>
<evidence type="ECO:0000256" key="6">
    <source>
        <dbReference type="ARBA" id="ARBA00017290"/>
    </source>
</evidence>
<comment type="subunit">
    <text evidence="4">Homotrimer.</text>
</comment>
<keyword evidence="10 12" id="KW-0186">Copper</keyword>
<feature type="transmembrane region" description="Helical" evidence="14">
    <location>
        <begin position="157"/>
        <end position="176"/>
    </location>
</feature>
<dbReference type="CDD" id="cd04208">
    <property type="entry name" value="CuRO_2_CuNIR"/>
    <property type="match status" value="1"/>
</dbReference>
<dbReference type="GO" id="GO:0005507">
    <property type="term" value="F:copper ion binding"/>
    <property type="evidence" value="ECO:0007669"/>
    <property type="project" value="InterPro"/>
</dbReference>
<feature type="transmembrane region" description="Helical" evidence="14">
    <location>
        <begin position="17"/>
        <end position="36"/>
    </location>
</feature>
<organism evidence="16 17">
    <name type="scientific">Corynebacterium spheniscorum</name>
    <dbReference type="NCBI Taxonomy" id="185761"/>
    <lineage>
        <taxon>Bacteria</taxon>
        <taxon>Bacillati</taxon>
        <taxon>Actinomycetota</taxon>
        <taxon>Actinomycetes</taxon>
        <taxon>Mycobacteriales</taxon>
        <taxon>Corynebacteriaceae</taxon>
        <taxon>Corynebacterium</taxon>
    </lineage>
</organism>
<evidence type="ECO:0000313" key="16">
    <source>
        <dbReference type="EMBL" id="SFG38171.1"/>
    </source>
</evidence>
<evidence type="ECO:0000256" key="12">
    <source>
        <dbReference type="PIRSR" id="PIRSR601287-1"/>
    </source>
</evidence>
<feature type="binding site" description="type 1 copper site" evidence="12">
    <location>
        <position position="657"/>
    </location>
    <ligand>
        <name>Cu cation</name>
        <dbReference type="ChEBI" id="CHEBI:23378"/>
        <label>1</label>
    </ligand>
</feature>
<feature type="binding site" description="type 1 copper site" evidence="12">
    <location>
        <position position="705"/>
    </location>
    <ligand>
        <name>Cu cation</name>
        <dbReference type="ChEBI" id="CHEBI:23378"/>
        <label>1</label>
    </ligand>
</feature>
<feature type="transmembrane region" description="Helical" evidence="14">
    <location>
        <begin position="217"/>
        <end position="236"/>
    </location>
</feature>
<evidence type="ECO:0000256" key="11">
    <source>
        <dbReference type="ARBA" id="ARBA00049340"/>
    </source>
</evidence>
<dbReference type="InterPro" id="IPR008972">
    <property type="entry name" value="Cupredoxin"/>
</dbReference>
<feature type="binding site" description="type 1 copper site" evidence="12">
    <location>
        <position position="652"/>
    </location>
    <ligand>
        <name>Cu cation</name>
        <dbReference type="ChEBI" id="CHEBI:23378"/>
        <label>1</label>
    </ligand>
</feature>
<feature type="transmembrane region" description="Helical" evidence="14">
    <location>
        <begin position="248"/>
        <end position="271"/>
    </location>
</feature>
<keyword evidence="14" id="KW-0472">Membrane</keyword>
<feature type="binding site" description="type 1 copper site" evidence="12">
    <location>
        <position position="840"/>
    </location>
    <ligand>
        <name>Cu cation</name>
        <dbReference type="ChEBI" id="CHEBI:23378"/>
        <label>1</label>
    </ligand>
</feature>
<feature type="binding site" description="type 1 copper site" evidence="12">
    <location>
        <position position="692"/>
    </location>
    <ligand>
        <name>Cu cation</name>
        <dbReference type="ChEBI" id="CHEBI:23378"/>
        <label>1</label>
    </ligand>
</feature>
<feature type="transmembrane region" description="Helical" evidence="14">
    <location>
        <begin position="283"/>
        <end position="303"/>
    </location>
</feature>
<dbReference type="PANTHER" id="PTHR11709">
    <property type="entry name" value="MULTI-COPPER OXIDASE"/>
    <property type="match status" value="1"/>
</dbReference>
<keyword evidence="14" id="KW-1133">Transmembrane helix</keyword>
<evidence type="ECO:0000256" key="5">
    <source>
        <dbReference type="ARBA" id="ARBA00011882"/>
    </source>
</evidence>
<evidence type="ECO:0000256" key="10">
    <source>
        <dbReference type="ARBA" id="ARBA00023008"/>
    </source>
</evidence>
<feature type="transmembrane region" description="Helical" evidence="14">
    <location>
        <begin position="113"/>
        <end position="137"/>
    </location>
</feature>
<sequence length="856" mass="91079">MIVVAALVHPFVPEGRWLMVHLFTLGAATNSVLVWGQHFAERLLKLKLPADFRKWQLLRISILNAGIVVTIVGKLSDIWQITTVGAAIIGSAVAWHALVILRQVITHRDSTYAVVGWHYVASACLLPIGAVFGALLASPVGEDFHDRLVLAHELVNLVGFIGLAASGTLVTMFPAMWRTRMSRFSRPFWALGFQLAGIILGAVSALLGFWLGASLGFALVAVGWVISAIPWAHNIIDVLKDPRDRVIYPALSAAGAVAWLIGSLLAAVPLASHPAFSMTDLTLPLVIGFAAQLLLGVLSWILPSTIGGGSAAMNAGLREANRAGAFRFAIINLGLMLWLLPLASWTKVAVSAAVGLALVTYLPLTVRSTKAQLQILKNRARMAAEAKAAGAKEDTGKGKKRPAVAEVPMQQPDKRPSRVGTQFAAALGVMALIVALSGQLVGGGGSSSPAAEVDPEIVATGNTVEATIETDDMHFVPNVVVANVGDRVLLHVNNTDAQVHDLRLATGAHTGRMAPGSSTTLEIPMLPGTVEGWCTIAGHRQMGMTMSIQALGKASDIPPAPGHEGDIHAAHGANMVPDPDPDSPTIDPVLAPAEDSTLHKVTLRASEMRGYIAPGVEQNLWTFNGGPVGPTLRGRVGDEFEVTLINDGTMSHSLDFHAGMVSPDEPMRQLAPGESLVYRFRAEHAGIWLYHCSTMPMSNHISAGMHGAVVIDPPDLAPVDHEFVMVQSEGYWGEDGPDPDKVAAETPDAYRFNGYPAQYVAHPIHLKAGETARFWVLAAGPNKGTSFHIVGTQFHRVYKEGALRLDDSVGGGQALDLSAAQGGYVEARFIEPGTYNFVDHQMVHAELGARGKIIVE</sequence>
<comment type="catalytic activity">
    <reaction evidence="11">
        <text>nitric oxide + Fe(III)-[cytochrome c] + H2O = Fe(II)-[cytochrome c] + nitrite + 2 H(+)</text>
        <dbReference type="Rhea" id="RHEA:15233"/>
        <dbReference type="Rhea" id="RHEA-COMP:10350"/>
        <dbReference type="Rhea" id="RHEA-COMP:14399"/>
        <dbReference type="ChEBI" id="CHEBI:15377"/>
        <dbReference type="ChEBI" id="CHEBI:15378"/>
        <dbReference type="ChEBI" id="CHEBI:16301"/>
        <dbReference type="ChEBI" id="CHEBI:16480"/>
        <dbReference type="ChEBI" id="CHEBI:29033"/>
        <dbReference type="ChEBI" id="CHEBI:29034"/>
        <dbReference type="EC" id="1.7.2.1"/>
    </reaction>
</comment>
<dbReference type="AlphaFoldDB" id="A0A1I2RK16"/>
<feature type="transmembrane region" description="Helical" evidence="14">
    <location>
        <begin position="81"/>
        <end position="101"/>
    </location>
</feature>
<feature type="transmembrane region" description="Helical" evidence="14">
    <location>
        <begin position="188"/>
        <end position="211"/>
    </location>
</feature>
<dbReference type="CDD" id="cd00920">
    <property type="entry name" value="Cupredoxin"/>
    <property type="match status" value="1"/>
</dbReference>
<feature type="binding site" description="type 1 copper site" evidence="12">
    <location>
        <position position="691"/>
    </location>
    <ligand>
        <name>Cu cation</name>
        <dbReference type="ChEBI" id="CHEBI:23378"/>
        <label>1</label>
    </ligand>
</feature>
<dbReference type="Gene3D" id="2.60.40.420">
    <property type="entry name" value="Cupredoxins - blue copper proteins"/>
    <property type="match status" value="3"/>
</dbReference>
<keyword evidence="9" id="KW-0560">Oxidoreductase</keyword>
<evidence type="ECO:0000256" key="1">
    <source>
        <dbReference type="ARBA" id="ARBA00001960"/>
    </source>
</evidence>
<keyword evidence="17" id="KW-1185">Reference proteome</keyword>
<evidence type="ECO:0000313" key="17">
    <source>
        <dbReference type="Proteomes" id="UP000199065"/>
    </source>
</evidence>
<dbReference type="EC" id="1.7.2.1" evidence="5"/>
<feature type="domain" description="Plastocyanin-like" evidence="15">
    <location>
        <begin position="612"/>
        <end position="714"/>
    </location>
</feature>
<name>A0A1I2RK16_9CORY</name>
<feature type="transmembrane region" description="Helical" evidence="14">
    <location>
        <begin position="423"/>
        <end position="442"/>
    </location>
</feature>
<keyword evidence="7 12" id="KW-0479">Metal-binding</keyword>
<feature type="transmembrane region" description="Helical" evidence="14">
    <location>
        <begin position="324"/>
        <end position="342"/>
    </location>
</feature>
<dbReference type="Proteomes" id="UP000199065">
    <property type="component" value="Unassembled WGS sequence"/>
</dbReference>
<dbReference type="GO" id="GO:0050421">
    <property type="term" value="F:nitrite reductase (NO-forming) activity"/>
    <property type="evidence" value="ECO:0007669"/>
    <property type="project" value="UniProtKB-EC"/>
</dbReference>
<keyword evidence="8" id="KW-0677">Repeat</keyword>
<dbReference type="Pfam" id="PF07732">
    <property type="entry name" value="Cu-oxidase_3"/>
    <property type="match status" value="1"/>
</dbReference>
<feature type="transmembrane region" description="Helical" evidence="14">
    <location>
        <begin position="348"/>
        <end position="366"/>
    </location>
</feature>
<dbReference type="EMBL" id="FOPJ01000003">
    <property type="protein sequence ID" value="SFG38171.1"/>
    <property type="molecule type" value="Genomic_DNA"/>
</dbReference>
<evidence type="ECO:0000256" key="14">
    <source>
        <dbReference type="SAM" id="Phobius"/>
    </source>
</evidence>
<evidence type="ECO:0000256" key="13">
    <source>
        <dbReference type="SAM" id="MobiDB-lite"/>
    </source>
</evidence>
<dbReference type="InterPro" id="IPR011707">
    <property type="entry name" value="Cu-oxidase-like_N"/>
</dbReference>
<feature type="region of interest" description="Disordered" evidence="13">
    <location>
        <begin position="387"/>
        <end position="417"/>
    </location>
</feature>
<evidence type="ECO:0000256" key="2">
    <source>
        <dbReference type="ARBA" id="ARBA00001973"/>
    </source>
</evidence>
<reference evidence="16 17" key="1">
    <citation type="submission" date="2016-10" db="EMBL/GenBank/DDBJ databases">
        <authorList>
            <person name="de Groot N.N."/>
        </authorList>
    </citation>
    <scope>NUCLEOTIDE SEQUENCE [LARGE SCALE GENOMIC DNA]</scope>
    <source>
        <strain>J11</strain>
        <strain evidence="17">PG 39</strain>
    </source>
</reference>
<evidence type="ECO:0000256" key="8">
    <source>
        <dbReference type="ARBA" id="ARBA00022737"/>
    </source>
</evidence>
<keyword evidence="14" id="KW-0812">Transmembrane</keyword>